<sequence length="56" mass="6548">MAGKKLGRQQLYWGPKNRRKRRAAEHLRRAAGRDLLKEMALVLLMIGFLVILVRFT</sequence>
<dbReference type="Proteomes" id="UP001549119">
    <property type="component" value="Unassembled WGS sequence"/>
</dbReference>
<keyword evidence="3" id="KW-1185">Reference proteome</keyword>
<accession>A0ABV2NL11</accession>
<comment type="caution">
    <text evidence="2">The sequence shown here is derived from an EMBL/GenBank/DDBJ whole genome shotgun (WGS) entry which is preliminary data.</text>
</comment>
<evidence type="ECO:0000313" key="2">
    <source>
        <dbReference type="EMBL" id="MET3867185.1"/>
    </source>
</evidence>
<feature type="transmembrane region" description="Helical" evidence="1">
    <location>
        <begin position="35"/>
        <end position="55"/>
    </location>
</feature>
<keyword evidence="1" id="KW-1133">Transmembrane helix</keyword>
<gene>
    <name evidence="2" type="ORF">ABIC20_004494</name>
</gene>
<reference evidence="2 3" key="1">
    <citation type="submission" date="2024-06" db="EMBL/GenBank/DDBJ databases">
        <title>Genomics of switchgrass bacterial isolates.</title>
        <authorList>
            <person name="Shade A."/>
        </authorList>
    </citation>
    <scope>NUCLEOTIDE SEQUENCE [LARGE SCALE GENOMIC DNA]</scope>
    <source>
        <strain evidence="2 3">PvP084</strain>
    </source>
</reference>
<evidence type="ECO:0000313" key="3">
    <source>
        <dbReference type="Proteomes" id="UP001549119"/>
    </source>
</evidence>
<dbReference type="RefSeq" id="WP_209650744.1">
    <property type="nucleotide sequence ID" value="NZ_JBEPNV010000001.1"/>
</dbReference>
<organism evidence="2 3">
    <name type="scientific">Methylobacterium radiotolerans</name>
    <dbReference type="NCBI Taxonomy" id="31998"/>
    <lineage>
        <taxon>Bacteria</taxon>
        <taxon>Pseudomonadati</taxon>
        <taxon>Pseudomonadota</taxon>
        <taxon>Alphaproteobacteria</taxon>
        <taxon>Hyphomicrobiales</taxon>
        <taxon>Methylobacteriaceae</taxon>
        <taxon>Methylobacterium</taxon>
    </lineage>
</organism>
<proteinExistence type="predicted"/>
<keyword evidence="1" id="KW-0812">Transmembrane</keyword>
<dbReference type="EMBL" id="JBEPNW010000002">
    <property type="protein sequence ID" value="MET3867185.1"/>
    <property type="molecule type" value="Genomic_DNA"/>
</dbReference>
<evidence type="ECO:0000256" key="1">
    <source>
        <dbReference type="SAM" id="Phobius"/>
    </source>
</evidence>
<protein>
    <submittedName>
        <fullName evidence="2">Uncharacterized protein</fullName>
    </submittedName>
</protein>
<name>A0ABV2NL11_9HYPH</name>
<keyword evidence="1" id="KW-0472">Membrane</keyword>